<dbReference type="STRING" id="1121365.GCA_000375365_00242"/>
<protein>
    <recommendedName>
        <fullName evidence="1">SAV-6107-like HEPN domain-containing protein</fullName>
    </recommendedName>
</protein>
<dbReference type="Pfam" id="PF18726">
    <property type="entry name" value="HEPN_SAV_6107"/>
    <property type="match status" value="1"/>
</dbReference>
<evidence type="ECO:0000259" key="1">
    <source>
        <dbReference type="Pfam" id="PF18726"/>
    </source>
</evidence>
<feature type="domain" description="SAV-6107-like HEPN" evidence="1">
    <location>
        <begin position="55"/>
        <end position="142"/>
    </location>
</feature>
<organism evidence="2 3">
    <name type="scientific">Corynebacterium mastitidis</name>
    <dbReference type="NCBI Taxonomy" id="161890"/>
    <lineage>
        <taxon>Bacteria</taxon>
        <taxon>Bacillati</taxon>
        <taxon>Actinomycetota</taxon>
        <taxon>Actinomycetes</taxon>
        <taxon>Mycobacteriales</taxon>
        <taxon>Corynebacteriaceae</taxon>
        <taxon>Corynebacterium</taxon>
    </lineage>
</organism>
<dbReference type="OrthoDB" id="4421226at2"/>
<name>A0A2N0X9L8_9CORY</name>
<comment type="caution">
    <text evidence="2">The sequence shown here is derived from an EMBL/GenBank/DDBJ whole genome shotgun (WGS) entry which is preliminary data.</text>
</comment>
<reference evidence="2 3" key="1">
    <citation type="submission" date="2017-12" db="EMBL/GenBank/DDBJ databases">
        <title>Corynebacterium mastitidis 16-1433 Genome.</title>
        <authorList>
            <person name="Gulvik C.A."/>
        </authorList>
    </citation>
    <scope>NUCLEOTIDE SEQUENCE [LARGE SCALE GENOMIC DNA]</scope>
    <source>
        <strain evidence="2 3">16-1433</strain>
    </source>
</reference>
<dbReference type="Proteomes" id="UP000233249">
    <property type="component" value="Unassembled WGS sequence"/>
</dbReference>
<dbReference type="InterPro" id="IPR040891">
    <property type="entry name" value="HEPN_SAV_6107"/>
</dbReference>
<proteinExistence type="predicted"/>
<evidence type="ECO:0000313" key="2">
    <source>
        <dbReference type="EMBL" id="PKF69384.1"/>
    </source>
</evidence>
<evidence type="ECO:0000313" key="3">
    <source>
        <dbReference type="Proteomes" id="UP000233249"/>
    </source>
</evidence>
<gene>
    <name evidence="2" type="ORF">CXB45_01645</name>
</gene>
<sequence>MAQVISATALGAYRGGAGARAARPSTHSPEEFLNKARVLLAQAAWESERGRGDEALECAYRCSLRVAGAVLAAREGGRRRRGTASAWARLGALGPRERRWAEEFQSFSRLRSRLNSGLESRVDNAVVRRLLLLVSEFLGEVEGDVLGLAAAA</sequence>
<accession>A0A2N0X9L8</accession>
<dbReference type="AlphaFoldDB" id="A0A2N0X9L8"/>
<dbReference type="EMBL" id="PJAF01000003">
    <property type="protein sequence ID" value="PKF69384.1"/>
    <property type="molecule type" value="Genomic_DNA"/>
</dbReference>
<dbReference type="RefSeq" id="WP_101172904.1">
    <property type="nucleotide sequence ID" value="NZ_JAKRKB010000004.1"/>
</dbReference>